<keyword evidence="1" id="KW-0812">Transmembrane</keyword>
<dbReference type="PATRIC" id="fig|999408.3.peg.1574"/>
<dbReference type="Proteomes" id="UP000013085">
    <property type="component" value="Unassembled WGS sequence"/>
</dbReference>
<keyword evidence="1" id="KW-0472">Membrane</keyword>
<name>A0A0E2HED1_9FIRM</name>
<gene>
    <name evidence="2" type="ORF">HMPREF1090_01461</name>
</gene>
<evidence type="ECO:0000313" key="2">
    <source>
        <dbReference type="EMBL" id="ENZ17911.1"/>
    </source>
</evidence>
<sequence length="188" mass="20629">MQLAEKIKQILKDRRGVSFPLVIGVTLALVMILCGVSEYFRLQIIAAGVREAVEDAIISTVNDNYAGVYHGVREGYSGSYLPAGESDWETAVSESDIYTYLDSTIGTEWSGGRHVKYAGDSGRAMEYAIDSLDVTIRNAPLAPSDPENAQRFEADAVIRLEVPVRFGGRLLPSMFITLKVQAGYIEVF</sequence>
<organism evidence="2 3">
    <name type="scientific">[Clostridium] clostridioforme 90A8</name>
    <dbReference type="NCBI Taxonomy" id="999408"/>
    <lineage>
        <taxon>Bacteria</taxon>
        <taxon>Bacillati</taxon>
        <taxon>Bacillota</taxon>
        <taxon>Clostridia</taxon>
        <taxon>Lachnospirales</taxon>
        <taxon>Lachnospiraceae</taxon>
        <taxon>Enterocloster</taxon>
    </lineage>
</organism>
<accession>A0A0E2HED1</accession>
<keyword evidence="1" id="KW-1133">Transmembrane helix</keyword>
<proteinExistence type="predicted"/>
<dbReference type="RefSeq" id="WP_002595358.1">
    <property type="nucleotide sequence ID" value="NZ_KB851009.1"/>
</dbReference>
<dbReference type="HOGENOM" id="CLU_102867_0_0_9"/>
<protein>
    <submittedName>
        <fullName evidence="2">Uncharacterized protein</fullName>
    </submittedName>
</protein>
<dbReference type="AlphaFoldDB" id="A0A0E2HED1"/>
<evidence type="ECO:0000256" key="1">
    <source>
        <dbReference type="SAM" id="Phobius"/>
    </source>
</evidence>
<reference evidence="2 3" key="1">
    <citation type="submission" date="2013-01" db="EMBL/GenBank/DDBJ databases">
        <title>The Genome Sequence of Clostridium clostridioforme 90A8.</title>
        <authorList>
            <consortium name="The Broad Institute Genome Sequencing Platform"/>
            <person name="Earl A."/>
            <person name="Ward D."/>
            <person name="Feldgarden M."/>
            <person name="Gevers D."/>
            <person name="Courvalin P."/>
            <person name="Lambert T."/>
            <person name="Walker B."/>
            <person name="Young S.K."/>
            <person name="Zeng Q."/>
            <person name="Gargeya S."/>
            <person name="Fitzgerald M."/>
            <person name="Haas B."/>
            <person name="Abouelleil A."/>
            <person name="Alvarado L."/>
            <person name="Arachchi H.M."/>
            <person name="Berlin A.M."/>
            <person name="Chapman S.B."/>
            <person name="Dewar J."/>
            <person name="Goldberg J."/>
            <person name="Griggs A."/>
            <person name="Gujja S."/>
            <person name="Hansen M."/>
            <person name="Howarth C."/>
            <person name="Imamovic A."/>
            <person name="Larimer J."/>
            <person name="McCowan C."/>
            <person name="Murphy C."/>
            <person name="Neiman D."/>
            <person name="Pearson M."/>
            <person name="Priest M."/>
            <person name="Roberts A."/>
            <person name="Saif S."/>
            <person name="Shea T."/>
            <person name="Sisk P."/>
            <person name="Sykes S."/>
            <person name="Wortman J."/>
            <person name="Nusbaum C."/>
            <person name="Birren B."/>
        </authorList>
    </citation>
    <scope>NUCLEOTIDE SEQUENCE [LARGE SCALE GENOMIC DNA]</scope>
    <source>
        <strain evidence="2 3">90A8</strain>
    </source>
</reference>
<evidence type="ECO:0000313" key="3">
    <source>
        <dbReference type="Proteomes" id="UP000013085"/>
    </source>
</evidence>
<comment type="caution">
    <text evidence="2">The sequence shown here is derived from an EMBL/GenBank/DDBJ whole genome shotgun (WGS) entry which is preliminary data.</text>
</comment>
<feature type="transmembrane region" description="Helical" evidence="1">
    <location>
        <begin position="21"/>
        <end position="40"/>
    </location>
</feature>
<dbReference type="EMBL" id="AGYR01000012">
    <property type="protein sequence ID" value="ENZ17911.1"/>
    <property type="molecule type" value="Genomic_DNA"/>
</dbReference>